<dbReference type="Proteomes" id="UP000436483">
    <property type="component" value="Unassembled WGS sequence"/>
</dbReference>
<comment type="caution">
    <text evidence="5">The sequence shown here is derived from an EMBL/GenBank/DDBJ whole genome shotgun (WGS) entry which is preliminary data.</text>
</comment>
<dbReference type="EMBL" id="WURB01000018">
    <property type="protein sequence ID" value="MXQ13580.1"/>
    <property type="molecule type" value="Genomic_DNA"/>
</dbReference>
<comment type="similarity">
    <text evidence="1">Belongs to the glycosyltransferase 2 family.</text>
</comment>
<dbReference type="Gene3D" id="3.90.550.10">
    <property type="entry name" value="Spore Coat Polysaccharide Biosynthesis Protein SpsA, Chain A"/>
    <property type="match status" value="1"/>
</dbReference>
<evidence type="ECO:0000256" key="1">
    <source>
        <dbReference type="ARBA" id="ARBA00006739"/>
    </source>
</evidence>
<reference evidence="5 6" key="2">
    <citation type="submission" date="2020-01" db="EMBL/GenBank/DDBJ databases">
        <title>Microvirga sp. nov., an arsenate reduction bacterium isolated from Tibet hotspring sediments.</title>
        <authorList>
            <person name="Xian W.-D."/>
            <person name="Li W.-J."/>
        </authorList>
    </citation>
    <scope>NUCLEOTIDE SEQUENCE [LARGE SCALE GENOMIC DNA]</scope>
    <source>
        <strain evidence="5 6">KCTC 23863</strain>
    </source>
</reference>
<name>A0A7X3SQP6_9HYPH</name>
<evidence type="ECO:0000256" key="2">
    <source>
        <dbReference type="ARBA" id="ARBA00022676"/>
    </source>
</evidence>
<organism evidence="5 6">
    <name type="scientific">Microvirga makkahensis</name>
    <dbReference type="NCBI Taxonomy" id="1128670"/>
    <lineage>
        <taxon>Bacteria</taxon>
        <taxon>Pseudomonadati</taxon>
        <taxon>Pseudomonadota</taxon>
        <taxon>Alphaproteobacteria</taxon>
        <taxon>Hyphomicrobiales</taxon>
        <taxon>Methylobacteriaceae</taxon>
        <taxon>Microvirga</taxon>
    </lineage>
</organism>
<evidence type="ECO:0000256" key="3">
    <source>
        <dbReference type="ARBA" id="ARBA00022679"/>
    </source>
</evidence>
<sequence>MEEELRHCLECLAKQTYGDFEVVVVDNEPSADGGVSSGVRAIISEFADAGLRVHGIECCQPGSYHARNAGVLNSHSELIAFTDADCQPLPEWLEAAVEAWDTNAHPGVVSGPVALYPADGGPISLYEMRFSYLGFVSDRSDSFVTANWLISREIFVAVGAFDASLRSGADADLSRRINAAGHRRIYAPNAIVRHPTRATLEELLRKHRRTIGGAWNRTPRHLRTLRVLRHVLKRGWSRYRDLRQSRSGETEPVAGLVRVQRAITAAEIRETIRLACGGEPER</sequence>
<keyword evidence="2" id="KW-0328">Glycosyltransferase</keyword>
<proteinExistence type="inferred from homology"/>
<dbReference type="GO" id="GO:0016757">
    <property type="term" value="F:glycosyltransferase activity"/>
    <property type="evidence" value="ECO:0007669"/>
    <property type="project" value="UniProtKB-KW"/>
</dbReference>
<dbReference type="PANTHER" id="PTHR43179">
    <property type="entry name" value="RHAMNOSYLTRANSFERASE WBBL"/>
    <property type="match status" value="1"/>
</dbReference>
<dbReference type="AlphaFoldDB" id="A0A7X3SQP6"/>
<evidence type="ECO:0000313" key="5">
    <source>
        <dbReference type="EMBL" id="MXQ13580.1"/>
    </source>
</evidence>
<feature type="domain" description="Glycosyltransferase 2-like" evidence="4">
    <location>
        <begin position="2"/>
        <end position="114"/>
    </location>
</feature>
<dbReference type="OrthoDB" id="9771846at2"/>
<keyword evidence="6" id="KW-1185">Reference proteome</keyword>
<evidence type="ECO:0000259" key="4">
    <source>
        <dbReference type="Pfam" id="PF00535"/>
    </source>
</evidence>
<protein>
    <submittedName>
        <fullName evidence="5">Glycosyltransferase</fullName>
    </submittedName>
</protein>
<dbReference type="Pfam" id="PF00535">
    <property type="entry name" value="Glycos_transf_2"/>
    <property type="match status" value="1"/>
</dbReference>
<dbReference type="CDD" id="cd00761">
    <property type="entry name" value="Glyco_tranf_GTA_type"/>
    <property type="match status" value="1"/>
</dbReference>
<gene>
    <name evidence="5" type="ORF">GR328_19365</name>
</gene>
<accession>A0A7X3SQP6</accession>
<dbReference type="InterPro" id="IPR029044">
    <property type="entry name" value="Nucleotide-diphossugar_trans"/>
</dbReference>
<evidence type="ECO:0000313" key="6">
    <source>
        <dbReference type="Proteomes" id="UP000436483"/>
    </source>
</evidence>
<dbReference type="SUPFAM" id="SSF53448">
    <property type="entry name" value="Nucleotide-diphospho-sugar transferases"/>
    <property type="match status" value="1"/>
</dbReference>
<keyword evidence="3 5" id="KW-0808">Transferase</keyword>
<dbReference type="InterPro" id="IPR001173">
    <property type="entry name" value="Glyco_trans_2-like"/>
</dbReference>
<reference evidence="5 6" key="1">
    <citation type="submission" date="2019-12" db="EMBL/GenBank/DDBJ databases">
        <authorList>
            <person name="Yuan C.-G."/>
        </authorList>
    </citation>
    <scope>NUCLEOTIDE SEQUENCE [LARGE SCALE GENOMIC DNA]</scope>
    <source>
        <strain evidence="5 6">KCTC 23863</strain>
    </source>
</reference>
<dbReference type="PANTHER" id="PTHR43179:SF12">
    <property type="entry name" value="GALACTOFURANOSYLTRANSFERASE GLFT2"/>
    <property type="match status" value="1"/>
</dbReference>